<dbReference type="RefSeq" id="WP_390225686.1">
    <property type="nucleotide sequence ID" value="NZ_JBHTAA010000013.1"/>
</dbReference>
<dbReference type="InterPro" id="IPR021124">
    <property type="entry name" value="CRISPR-assoc_prot_Cas5"/>
</dbReference>
<reference evidence="3 4" key="1">
    <citation type="journal article" date="2019" name="Int. J. Syst. Evol. Microbiol.">
        <title>The Global Catalogue of Microorganisms (GCM) 10K type strain sequencing project: providing services to taxonomists for standard genome sequencing and annotation.</title>
        <authorList>
            <consortium name="The Broad Institute Genomics Platform"/>
            <consortium name="The Broad Institute Genome Sequencing Center for Infectious Disease"/>
            <person name="Wu L."/>
            <person name="Ma J."/>
        </authorList>
    </citation>
    <scope>NUCLEOTIDE SEQUENCE [LARGE SCALE GENOMIC DNA]</scope>
    <source>
        <strain evidence="3 4">DSM 29988</strain>
    </source>
</reference>
<dbReference type="InterPro" id="IPR013422">
    <property type="entry name" value="CRISPR-assoc_prot_Cas5_N"/>
</dbReference>
<protein>
    <submittedName>
        <fullName evidence="3">Type I-B CRISPR-associated protein Cas5b</fullName>
    </submittedName>
</protein>
<evidence type="ECO:0000313" key="3">
    <source>
        <dbReference type="EMBL" id="MFC7205206.1"/>
    </source>
</evidence>
<evidence type="ECO:0000313" key="4">
    <source>
        <dbReference type="Proteomes" id="UP001596481"/>
    </source>
</evidence>
<feature type="compositionally biased region" description="Low complexity" evidence="2">
    <location>
        <begin position="13"/>
        <end position="22"/>
    </location>
</feature>
<accession>A0ABD5ZJ05</accession>
<feature type="region of interest" description="Disordered" evidence="2">
    <location>
        <begin position="1"/>
        <end position="22"/>
    </location>
</feature>
<dbReference type="EMBL" id="JBHTAA010000013">
    <property type="protein sequence ID" value="MFC7205206.1"/>
    <property type="molecule type" value="Genomic_DNA"/>
</dbReference>
<dbReference type="GO" id="GO:0051607">
    <property type="term" value="P:defense response to virus"/>
    <property type="evidence" value="ECO:0007669"/>
    <property type="project" value="UniProtKB-KW"/>
</dbReference>
<keyword evidence="1" id="KW-0051">Antiviral defense</keyword>
<dbReference type="NCBIfam" id="TIGR02592">
    <property type="entry name" value="cas_Cas5h"/>
    <property type="match status" value="1"/>
</dbReference>
<gene>
    <name evidence="3" type="primary">cas5b</name>
    <name evidence="3" type="ORF">ACFQJC_16980</name>
</gene>
<organism evidence="3 4">
    <name type="scientific">Haloferax namakaokahaiae</name>
    <dbReference type="NCBI Taxonomy" id="1748331"/>
    <lineage>
        <taxon>Archaea</taxon>
        <taxon>Methanobacteriati</taxon>
        <taxon>Methanobacteriota</taxon>
        <taxon>Stenosarchaea group</taxon>
        <taxon>Halobacteria</taxon>
        <taxon>Halobacteriales</taxon>
        <taxon>Haloferacaceae</taxon>
        <taxon>Haloferax</taxon>
    </lineage>
</organism>
<dbReference type="NCBIfam" id="TIGR02593">
    <property type="entry name" value="CRISPR_cas5"/>
    <property type="match status" value="1"/>
</dbReference>
<dbReference type="AlphaFoldDB" id="A0ABD5ZJ05"/>
<sequence>MARRDTNGAYRGPTVTADDPPTVDDGIPSKCLTFALTGDWGHFRRIDRTVTKQTYRVPPRTTLAGLLAAVVGVGRDGYYDIFADDTSAIAVELLSPPRTVSLPSLGLGTNPNETFSSSGGTGNKTVKVQYPDSTAARQLHSYHYLVEPAYRVSVAVEDPVFYGTLRDRLEEGVAYYPPTLGLSELHAAIGYEAEQAGEHAVERVASPDRCTVDSLVPNGVGAIIPDTEQSYAVERVPGTMTADGTSRKTTSYVDYAFREDTGQLTVDASKVEVVEVGGRTLAFV</sequence>
<dbReference type="Proteomes" id="UP001596481">
    <property type="component" value="Unassembled WGS sequence"/>
</dbReference>
<dbReference type="InterPro" id="IPR013421">
    <property type="entry name" value="CRISPR-assoc_prot_Cas5_HALMA"/>
</dbReference>
<dbReference type="Pfam" id="PF09704">
    <property type="entry name" value="Cas_Cas5d"/>
    <property type="match status" value="1"/>
</dbReference>
<keyword evidence="4" id="KW-1185">Reference proteome</keyword>
<proteinExistence type="predicted"/>
<dbReference type="Gene3D" id="3.30.70.2660">
    <property type="match status" value="1"/>
</dbReference>
<evidence type="ECO:0000256" key="2">
    <source>
        <dbReference type="SAM" id="MobiDB-lite"/>
    </source>
</evidence>
<evidence type="ECO:0000256" key="1">
    <source>
        <dbReference type="ARBA" id="ARBA00023118"/>
    </source>
</evidence>
<comment type="caution">
    <text evidence="3">The sequence shown here is derived from an EMBL/GenBank/DDBJ whole genome shotgun (WGS) entry which is preliminary data.</text>
</comment>
<name>A0ABD5ZJ05_9EURY</name>